<evidence type="ECO:0000313" key="1">
    <source>
        <dbReference type="EMBL" id="CAB4865517.1"/>
    </source>
</evidence>
<name>A0A6J7D3X3_9ZZZZ</name>
<gene>
    <name evidence="1" type="ORF">UFOPK3402_00432</name>
</gene>
<accession>A0A6J7D3X3</accession>
<organism evidence="1">
    <name type="scientific">freshwater metagenome</name>
    <dbReference type="NCBI Taxonomy" id="449393"/>
    <lineage>
        <taxon>unclassified sequences</taxon>
        <taxon>metagenomes</taxon>
        <taxon>ecological metagenomes</taxon>
    </lineage>
</organism>
<sequence length="96" mass="10587">MSALNDVERWTDDNAVLGSEWVAAIRVLSLAHDGHPYWTQESLHPNYWGQLANQVCVKLAWNDGDVRGGTCVRGDGAYDPATGTNRTYPVMSLLPN</sequence>
<reference evidence="1" key="1">
    <citation type="submission" date="2020-05" db="EMBL/GenBank/DDBJ databases">
        <authorList>
            <person name="Chiriac C."/>
            <person name="Salcher M."/>
            <person name="Ghai R."/>
            <person name="Kavagutti S V."/>
        </authorList>
    </citation>
    <scope>NUCLEOTIDE SEQUENCE</scope>
</reference>
<proteinExistence type="predicted"/>
<protein>
    <submittedName>
        <fullName evidence="1">Unannotated protein</fullName>
    </submittedName>
</protein>
<dbReference type="EMBL" id="CAFBLS010000035">
    <property type="protein sequence ID" value="CAB4865517.1"/>
    <property type="molecule type" value="Genomic_DNA"/>
</dbReference>
<dbReference type="AlphaFoldDB" id="A0A6J7D3X3"/>